<keyword evidence="3" id="KW-0804">Transcription</keyword>
<dbReference type="SUPFAM" id="SSF46785">
    <property type="entry name" value="Winged helix' DNA-binding domain"/>
    <property type="match status" value="1"/>
</dbReference>
<dbReference type="RefSeq" id="WP_076954977.1">
    <property type="nucleotide sequence ID" value="NZ_MNPW01000021.1"/>
</dbReference>
<sequence length="265" mass="28427">MSDDIGKGGVRSVQLALDVLEQVAGAQGEIGVSELAVKLATTKGSVFRHLKTLVERGYLSQNPATSRYRLGIRTYVLGQAAASGIDLLSASGDAMRDLREELGLSVVLSVLEGGRLTVVTTSLGKASLEIGVRPGTELQLHCNAQGKVALAFVRHLMDEWASRTNLQRHTEHTLVDPKALEGEVQQVRLNGYAVAIEEETRGICALAAPIFNGANELVGTLAIVGTVQHIPRQPLDSQIEALRRSALRISWNLGYKGSFSSTHLN</sequence>
<reference evidence="6 7" key="1">
    <citation type="submission" date="2016-10" db="EMBL/GenBank/DDBJ databases">
        <title>Pseudomonas lactis sp. nov. and Pseudomonas paralactis sp. nov., isolated from bovine raw milk.</title>
        <authorList>
            <person name="Von Neubeck M."/>
            <person name="Huptas C."/>
            <person name="Glueck C."/>
            <person name="Krewinkel M."/>
            <person name="Stoeckel M."/>
            <person name="Stressler T."/>
            <person name="Fischer L."/>
            <person name="Hinrichs J."/>
            <person name="Scherer S."/>
            <person name="Wenning M."/>
        </authorList>
    </citation>
    <scope>NUCLEOTIDE SEQUENCE [LARGE SCALE GENOMIC DNA]</scope>
    <source>
        <strain evidence="6 7">DSM 17516</strain>
    </source>
</reference>
<feature type="domain" description="IclR-ED" evidence="5">
    <location>
        <begin position="73"/>
        <end position="255"/>
    </location>
</feature>
<dbReference type="Gene3D" id="1.10.10.10">
    <property type="entry name" value="Winged helix-like DNA-binding domain superfamily/Winged helix DNA-binding domain"/>
    <property type="match status" value="1"/>
</dbReference>
<comment type="caution">
    <text evidence="6">The sequence shown here is derived from an EMBL/GenBank/DDBJ whole genome shotgun (WGS) entry which is preliminary data.</text>
</comment>
<keyword evidence="2" id="KW-0238">DNA-binding</keyword>
<dbReference type="InterPro" id="IPR036388">
    <property type="entry name" value="WH-like_DNA-bd_sf"/>
</dbReference>
<proteinExistence type="predicted"/>
<evidence type="ECO:0000259" key="5">
    <source>
        <dbReference type="PROSITE" id="PS51078"/>
    </source>
</evidence>
<dbReference type="Pfam" id="PF09339">
    <property type="entry name" value="HTH_IclR"/>
    <property type="match status" value="1"/>
</dbReference>
<evidence type="ECO:0000256" key="3">
    <source>
        <dbReference type="ARBA" id="ARBA00023163"/>
    </source>
</evidence>
<dbReference type="Gene3D" id="3.30.450.40">
    <property type="match status" value="1"/>
</dbReference>
<dbReference type="EMBL" id="MNPW01000021">
    <property type="protein sequence ID" value="ONH49860.1"/>
    <property type="molecule type" value="Genomic_DNA"/>
</dbReference>
<dbReference type="PROSITE" id="PS51077">
    <property type="entry name" value="HTH_ICLR"/>
    <property type="match status" value="1"/>
</dbReference>
<keyword evidence="1" id="KW-0805">Transcription regulation</keyword>
<evidence type="ECO:0000259" key="4">
    <source>
        <dbReference type="PROSITE" id="PS51077"/>
    </source>
</evidence>
<dbReference type="Pfam" id="PF01614">
    <property type="entry name" value="IclR_C"/>
    <property type="match status" value="1"/>
</dbReference>
<feature type="domain" description="HTH iclR-type" evidence="4">
    <location>
        <begin position="10"/>
        <end position="72"/>
    </location>
</feature>
<dbReference type="AlphaFoldDB" id="A0A1V2JXD7"/>
<name>A0A1V2JXD7_PSECE</name>
<evidence type="ECO:0000256" key="2">
    <source>
        <dbReference type="ARBA" id="ARBA00023125"/>
    </source>
</evidence>
<organism evidence="6 7">
    <name type="scientific">Pseudomonas cedrina subsp. cedrina</name>
    <dbReference type="NCBI Taxonomy" id="76762"/>
    <lineage>
        <taxon>Bacteria</taxon>
        <taxon>Pseudomonadati</taxon>
        <taxon>Pseudomonadota</taxon>
        <taxon>Gammaproteobacteria</taxon>
        <taxon>Pseudomonadales</taxon>
        <taxon>Pseudomonadaceae</taxon>
        <taxon>Pseudomonas</taxon>
    </lineage>
</organism>
<dbReference type="SMART" id="SM00346">
    <property type="entry name" value="HTH_ICLR"/>
    <property type="match status" value="1"/>
</dbReference>
<dbReference type="GO" id="GO:0003677">
    <property type="term" value="F:DNA binding"/>
    <property type="evidence" value="ECO:0007669"/>
    <property type="project" value="UniProtKB-KW"/>
</dbReference>
<dbReference type="InterPro" id="IPR050707">
    <property type="entry name" value="HTH_MetabolicPath_Reg"/>
</dbReference>
<dbReference type="OrthoDB" id="9807558at2"/>
<dbReference type="InterPro" id="IPR014757">
    <property type="entry name" value="Tscrpt_reg_IclR_C"/>
</dbReference>
<accession>A0A1V2JXD7</accession>
<dbReference type="Proteomes" id="UP000189295">
    <property type="component" value="Unassembled WGS sequence"/>
</dbReference>
<dbReference type="GO" id="GO:0003700">
    <property type="term" value="F:DNA-binding transcription factor activity"/>
    <property type="evidence" value="ECO:0007669"/>
    <property type="project" value="TreeGrafter"/>
</dbReference>
<dbReference type="InterPro" id="IPR036390">
    <property type="entry name" value="WH_DNA-bd_sf"/>
</dbReference>
<evidence type="ECO:0000313" key="7">
    <source>
        <dbReference type="Proteomes" id="UP000189295"/>
    </source>
</evidence>
<dbReference type="FunFam" id="1.10.10.10:FF:000056">
    <property type="entry name" value="IclR family transcriptional regulator"/>
    <property type="match status" value="1"/>
</dbReference>
<protein>
    <submittedName>
        <fullName evidence="6">IclR family transcriptional regulator</fullName>
    </submittedName>
</protein>
<dbReference type="InterPro" id="IPR029016">
    <property type="entry name" value="GAF-like_dom_sf"/>
</dbReference>
<evidence type="ECO:0000313" key="6">
    <source>
        <dbReference type="EMBL" id="ONH49860.1"/>
    </source>
</evidence>
<dbReference type="PROSITE" id="PS51078">
    <property type="entry name" value="ICLR_ED"/>
    <property type="match status" value="1"/>
</dbReference>
<dbReference type="GO" id="GO:0045892">
    <property type="term" value="P:negative regulation of DNA-templated transcription"/>
    <property type="evidence" value="ECO:0007669"/>
    <property type="project" value="TreeGrafter"/>
</dbReference>
<gene>
    <name evidence="6" type="ORF">BLL36_28045</name>
</gene>
<dbReference type="SUPFAM" id="SSF55781">
    <property type="entry name" value="GAF domain-like"/>
    <property type="match status" value="1"/>
</dbReference>
<evidence type="ECO:0000256" key="1">
    <source>
        <dbReference type="ARBA" id="ARBA00023015"/>
    </source>
</evidence>
<dbReference type="PANTHER" id="PTHR30136:SF8">
    <property type="entry name" value="TRANSCRIPTIONAL REGULATORY PROTEIN"/>
    <property type="match status" value="1"/>
</dbReference>
<dbReference type="PANTHER" id="PTHR30136">
    <property type="entry name" value="HELIX-TURN-HELIX TRANSCRIPTIONAL REGULATOR, ICLR FAMILY"/>
    <property type="match status" value="1"/>
</dbReference>
<dbReference type="InterPro" id="IPR005471">
    <property type="entry name" value="Tscrpt_reg_IclR_N"/>
</dbReference>